<comment type="caution">
    <text evidence="1">The sequence shown here is derived from an EMBL/GenBank/DDBJ whole genome shotgun (WGS) entry which is preliminary data.</text>
</comment>
<protein>
    <submittedName>
        <fullName evidence="1">Uncharacterized protein</fullName>
    </submittedName>
</protein>
<dbReference type="RefSeq" id="WP_115832198.1">
    <property type="nucleotide sequence ID" value="NZ_QNUL01000014.1"/>
</dbReference>
<evidence type="ECO:0000313" key="2">
    <source>
        <dbReference type="Proteomes" id="UP000256373"/>
    </source>
</evidence>
<accession>A0A3D8YC67</accession>
<name>A0A3D8YC67_9BACT</name>
<organism evidence="1 2">
    <name type="scientific">Dyadobacter luteus</name>
    <dbReference type="NCBI Taxonomy" id="2259619"/>
    <lineage>
        <taxon>Bacteria</taxon>
        <taxon>Pseudomonadati</taxon>
        <taxon>Bacteroidota</taxon>
        <taxon>Cytophagia</taxon>
        <taxon>Cytophagales</taxon>
        <taxon>Spirosomataceae</taxon>
        <taxon>Dyadobacter</taxon>
    </lineage>
</organism>
<sequence>MKNTGLADTVQLHLLRNFLEKVGDTNEDTRYSQEQEPLVQLLIDLCIHLEKTSIVEDFEQPFIHPMITVQKWNEELKLIVDEQISKVTSPS</sequence>
<evidence type="ECO:0000313" key="1">
    <source>
        <dbReference type="EMBL" id="REA59783.1"/>
    </source>
</evidence>
<dbReference type="EMBL" id="QNUL01000014">
    <property type="protein sequence ID" value="REA59783.1"/>
    <property type="molecule type" value="Genomic_DNA"/>
</dbReference>
<reference evidence="1 2" key="1">
    <citation type="submission" date="2018-07" db="EMBL/GenBank/DDBJ databases">
        <title>Dyadobacter roseus sp. nov., isolated from rose rhizosphere soil.</title>
        <authorList>
            <person name="Chen L."/>
        </authorList>
    </citation>
    <scope>NUCLEOTIDE SEQUENCE [LARGE SCALE GENOMIC DNA]</scope>
    <source>
        <strain evidence="1 2">RS19</strain>
    </source>
</reference>
<proteinExistence type="predicted"/>
<gene>
    <name evidence="1" type="ORF">DSL64_17265</name>
</gene>
<keyword evidence="2" id="KW-1185">Reference proteome</keyword>
<dbReference type="OrthoDB" id="963365at2"/>
<dbReference type="AlphaFoldDB" id="A0A3D8YC67"/>
<dbReference type="Proteomes" id="UP000256373">
    <property type="component" value="Unassembled WGS sequence"/>
</dbReference>